<sequence>MLFVAYGLVLQSSEFLLNFSDKMEALTTTRNHTNAIIYCEYLAKVAITFFPGLAQNPNEKNFSACKLCHKYFAGDKTFFTNFKVHCTLVHKDEWDSFSLSATPLESKPNGSSMVNFVYPTRPVSKVRKDLLDRRVTRLICEENLPLHIVNRPGFRGFMPLAVPGYQLPAAKRNMNGYIGFTCQAVTTDFELFNCFLVVKEMRSRHTTDAIAVEYEDILQKWDRPFTKVHKLMTDGDSNMIVAHFNGFPGWEEDEAQHFDEELPEIEARLVQSLQPVAESTGDMERVELELDLEDPYGVLDLDLPLSDEDILEVVGDGEDDSEIQDIETSLEDTYLFQAPTWTIHVDEQHYVLTSSLRSTCVAHTLQLVIKDALSTLKGVVLTAISRASKIVNYVRHSVIDTKTLVNSLRTLIEAFKKNPTLQGKFNATKKYGKLPVTELKTLKELVTVLETFKEATDEFQEDYETVGVVTSAYIDMLTQVSLTTP</sequence>
<dbReference type="OrthoDB" id="10057873at2759"/>
<organism evidence="1 2">
    <name type="scientific">Daphnia magna</name>
    <dbReference type="NCBI Taxonomy" id="35525"/>
    <lineage>
        <taxon>Eukaryota</taxon>
        <taxon>Metazoa</taxon>
        <taxon>Ecdysozoa</taxon>
        <taxon>Arthropoda</taxon>
        <taxon>Crustacea</taxon>
        <taxon>Branchiopoda</taxon>
        <taxon>Diplostraca</taxon>
        <taxon>Cladocera</taxon>
        <taxon>Anomopoda</taxon>
        <taxon>Daphniidae</taxon>
        <taxon>Daphnia</taxon>
    </lineage>
</organism>
<dbReference type="PANTHER" id="PTHR46169:SF28">
    <property type="match status" value="1"/>
</dbReference>
<accession>A0A162RP83</accession>
<dbReference type="PANTHER" id="PTHR46169">
    <property type="entry name" value="DNA REPLICATION-RELATED ELEMENT FACTOR, ISOFORM A"/>
    <property type="match status" value="1"/>
</dbReference>
<dbReference type="EMBL" id="LRGB01000139">
    <property type="protein sequence ID" value="KZS20677.1"/>
    <property type="molecule type" value="Genomic_DNA"/>
</dbReference>
<gene>
    <name evidence="1" type="ORF">APZ42_012597</name>
</gene>
<evidence type="ECO:0000313" key="2">
    <source>
        <dbReference type="Proteomes" id="UP000076858"/>
    </source>
</evidence>
<reference evidence="1 2" key="1">
    <citation type="submission" date="2016-03" db="EMBL/GenBank/DDBJ databases">
        <title>EvidentialGene: Evidence-directed Construction of Genes on Genomes.</title>
        <authorList>
            <person name="Gilbert D.G."/>
            <person name="Choi J.-H."/>
            <person name="Mockaitis K."/>
            <person name="Colbourne J."/>
            <person name="Pfrender M."/>
        </authorList>
    </citation>
    <scope>NUCLEOTIDE SEQUENCE [LARGE SCALE GENOMIC DNA]</scope>
    <source>
        <strain evidence="1 2">Xinb3</strain>
        <tissue evidence="1">Complete organism</tissue>
    </source>
</reference>
<evidence type="ECO:0000313" key="1">
    <source>
        <dbReference type="EMBL" id="KZS20677.1"/>
    </source>
</evidence>
<dbReference type="AlphaFoldDB" id="A0A162RP83"/>
<comment type="caution">
    <text evidence="1">The sequence shown here is derived from an EMBL/GenBank/DDBJ whole genome shotgun (WGS) entry which is preliminary data.</text>
</comment>
<keyword evidence="2" id="KW-1185">Reference proteome</keyword>
<dbReference type="InterPro" id="IPR012337">
    <property type="entry name" value="RNaseH-like_sf"/>
</dbReference>
<dbReference type="SUPFAM" id="SSF140996">
    <property type="entry name" value="Hermes dimerisation domain"/>
    <property type="match status" value="1"/>
</dbReference>
<name>A0A162RP83_9CRUS</name>
<dbReference type="InterPro" id="IPR052717">
    <property type="entry name" value="Vacuolar_transposase_reg"/>
</dbReference>
<dbReference type="Proteomes" id="UP000076858">
    <property type="component" value="Unassembled WGS sequence"/>
</dbReference>
<dbReference type="SUPFAM" id="SSF53098">
    <property type="entry name" value="Ribonuclease H-like"/>
    <property type="match status" value="1"/>
</dbReference>
<protein>
    <submittedName>
        <fullName evidence="1">Uncharacterized protein</fullName>
    </submittedName>
</protein>
<proteinExistence type="predicted"/>